<sequence>MDANSARPAVRTRTDGGVGHLLLDRPDAMNAITVELGDQLERGLRELAGDEAVRVIVIRGAGGNFSVGGDFNEVERLRASGPDALAPLFVNFGMACGAIADLPVPVVAAVEGYAMAGGFELMQACDIAVVRSDATIADNHANFGQVPGGGGSQRLPRLVGRQRALGHILSGDRLSGEQAAAWGLAYRCFEPDDFEQGVSELAEQLASKSRDALGTIKRLVYDGLRTSLEDGLATELSTVIEHVSGDPAGDDIAGFTGSKGVRT</sequence>
<dbReference type="Pfam" id="PF00378">
    <property type="entry name" value="ECH_1"/>
    <property type="match status" value="1"/>
</dbReference>
<dbReference type="SUPFAM" id="SSF52096">
    <property type="entry name" value="ClpP/crotonase"/>
    <property type="match status" value="1"/>
</dbReference>
<dbReference type="PANTHER" id="PTHR43802">
    <property type="entry name" value="ENOYL-COA HYDRATASE"/>
    <property type="match status" value="1"/>
</dbReference>
<dbReference type="InterPro" id="IPR001753">
    <property type="entry name" value="Enoyl-CoA_hydra/iso"/>
</dbReference>
<dbReference type="RefSeq" id="WP_345407336.1">
    <property type="nucleotide sequence ID" value="NZ_BAABLA010000123.1"/>
</dbReference>
<name>A0ABW2BT52_9PSEU</name>
<dbReference type="Gene3D" id="3.90.226.10">
    <property type="entry name" value="2-enoyl-CoA Hydratase, Chain A, domain 1"/>
    <property type="match status" value="1"/>
</dbReference>
<dbReference type="EMBL" id="JBHSXX010000001">
    <property type="protein sequence ID" value="MFC6866201.1"/>
    <property type="molecule type" value="Genomic_DNA"/>
</dbReference>
<organism evidence="2 3">
    <name type="scientific">Haloechinothrix salitolerans</name>
    <dbReference type="NCBI Taxonomy" id="926830"/>
    <lineage>
        <taxon>Bacteria</taxon>
        <taxon>Bacillati</taxon>
        <taxon>Actinomycetota</taxon>
        <taxon>Actinomycetes</taxon>
        <taxon>Pseudonocardiales</taxon>
        <taxon>Pseudonocardiaceae</taxon>
        <taxon>Haloechinothrix</taxon>
    </lineage>
</organism>
<comment type="similarity">
    <text evidence="1">Belongs to the enoyl-CoA hydratase/isomerase family.</text>
</comment>
<evidence type="ECO:0000313" key="3">
    <source>
        <dbReference type="Proteomes" id="UP001596337"/>
    </source>
</evidence>
<proteinExistence type="inferred from homology"/>
<keyword evidence="3" id="KW-1185">Reference proteome</keyword>
<protein>
    <submittedName>
        <fullName evidence="2">Enoyl-CoA hydratase/isomerase family protein</fullName>
    </submittedName>
</protein>
<evidence type="ECO:0000313" key="2">
    <source>
        <dbReference type="EMBL" id="MFC6866201.1"/>
    </source>
</evidence>
<accession>A0ABW2BT52</accession>
<dbReference type="PANTHER" id="PTHR43802:SF1">
    <property type="entry name" value="IP11341P-RELATED"/>
    <property type="match status" value="1"/>
</dbReference>
<comment type="caution">
    <text evidence="2">The sequence shown here is derived from an EMBL/GenBank/DDBJ whole genome shotgun (WGS) entry which is preliminary data.</text>
</comment>
<gene>
    <name evidence="2" type="ORF">ACFQGD_03500</name>
</gene>
<dbReference type="CDD" id="cd06558">
    <property type="entry name" value="crotonase-like"/>
    <property type="match status" value="1"/>
</dbReference>
<dbReference type="Proteomes" id="UP001596337">
    <property type="component" value="Unassembled WGS sequence"/>
</dbReference>
<evidence type="ECO:0000256" key="1">
    <source>
        <dbReference type="ARBA" id="ARBA00005254"/>
    </source>
</evidence>
<reference evidence="3" key="1">
    <citation type="journal article" date="2019" name="Int. J. Syst. Evol. Microbiol.">
        <title>The Global Catalogue of Microorganisms (GCM) 10K type strain sequencing project: providing services to taxonomists for standard genome sequencing and annotation.</title>
        <authorList>
            <consortium name="The Broad Institute Genomics Platform"/>
            <consortium name="The Broad Institute Genome Sequencing Center for Infectious Disease"/>
            <person name="Wu L."/>
            <person name="Ma J."/>
        </authorList>
    </citation>
    <scope>NUCLEOTIDE SEQUENCE [LARGE SCALE GENOMIC DNA]</scope>
    <source>
        <strain evidence="3">KCTC 32255</strain>
    </source>
</reference>
<dbReference type="InterPro" id="IPR029045">
    <property type="entry name" value="ClpP/crotonase-like_dom_sf"/>
</dbReference>